<gene>
    <name evidence="2" type="ORF">DCF17_16430</name>
</gene>
<protein>
    <recommendedName>
        <fullName evidence="4">Prepilin-type cleavage/methylation domain-containing protein</fullName>
    </recommendedName>
</protein>
<evidence type="ECO:0000256" key="1">
    <source>
        <dbReference type="SAM" id="Phobius"/>
    </source>
</evidence>
<name>A0A2W4W4R5_9CYAN</name>
<reference evidence="3" key="1">
    <citation type="submission" date="2018-04" db="EMBL/GenBank/DDBJ databases">
        <authorList>
            <person name="Cornet L."/>
        </authorList>
    </citation>
    <scope>NUCLEOTIDE SEQUENCE [LARGE SCALE GENOMIC DNA]</scope>
</reference>
<dbReference type="Pfam" id="PF07963">
    <property type="entry name" value="N_methyl"/>
    <property type="match status" value="1"/>
</dbReference>
<organism evidence="2 3">
    <name type="scientific">Shackletoniella antarctica</name>
    <dbReference type="NCBI Taxonomy" id="268115"/>
    <lineage>
        <taxon>Bacteria</taxon>
        <taxon>Bacillati</taxon>
        <taxon>Cyanobacteriota</taxon>
        <taxon>Cyanophyceae</taxon>
        <taxon>Oculatellales</taxon>
        <taxon>Oculatellaceae</taxon>
        <taxon>Shackletoniella</taxon>
    </lineage>
</organism>
<dbReference type="InterPro" id="IPR012902">
    <property type="entry name" value="N_methyl_site"/>
</dbReference>
<accession>A0A2W4W4R5</accession>
<evidence type="ECO:0000313" key="3">
    <source>
        <dbReference type="Proteomes" id="UP000249081"/>
    </source>
</evidence>
<dbReference type="AlphaFoldDB" id="A0A2W4W4R5"/>
<dbReference type="Proteomes" id="UP000249081">
    <property type="component" value="Unassembled WGS sequence"/>
</dbReference>
<dbReference type="NCBIfam" id="TIGR02532">
    <property type="entry name" value="IV_pilin_GFxxxE"/>
    <property type="match status" value="1"/>
</dbReference>
<keyword evidence="1" id="KW-0812">Transmembrane</keyword>
<keyword evidence="1" id="KW-1133">Transmembrane helix</keyword>
<evidence type="ECO:0000313" key="2">
    <source>
        <dbReference type="EMBL" id="PZO37039.1"/>
    </source>
</evidence>
<feature type="transmembrane region" description="Helical" evidence="1">
    <location>
        <begin position="36"/>
        <end position="58"/>
    </location>
</feature>
<keyword evidence="1" id="KW-0472">Membrane</keyword>
<sequence>MAAQFPSTALTRWLLQKNWLLQKARANQRGFTLTELLVAIVVGSIILTSLLYLVVELLGTNLREERLTQAQQDTRRALDYISRDVREAVYVYANPQTVVGQLSEPDVPDDSTAVLAFWRLKPIDVAAIPAACITDECETLRVRHSVYDLVVYFHKPNAPGGIWSGPGRIIRYELTNYSNLAAQTPTPGYRDPSRIKDGFALWTPDGVTRGRNNVLADFIDTHNVDQTVSTACLPADGFIASLVVDSNNFFVCVRDPGTGVNPLNQSLSVFLRGSTANPGPGTTIIFGPTSEGSSLPIISTEVLVRGRIETQL</sequence>
<evidence type="ECO:0008006" key="4">
    <source>
        <dbReference type="Google" id="ProtNLM"/>
    </source>
</evidence>
<comment type="caution">
    <text evidence="2">The sequence shown here is derived from an EMBL/GenBank/DDBJ whole genome shotgun (WGS) entry which is preliminary data.</text>
</comment>
<proteinExistence type="predicted"/>
<dbReference type="EMBL" id="QBMN01000129">
    <property type="protein sequence ID" value="PZO37039.1"/>
    <property type="molecule type" value="Genomic_DNA"/>
</dbReference>
<reference evidence="2 3" key="2">
    <citation type="submission" date="2018-06" db="EMBL/GenBank/DDBJ databases">
        <title>Metagenomic assembly of (sub)arctic Cyanobacteria and their associated microbiome from non-axenic cultures.</title>
        <authorList>
            <person name="Baurain D."/>
        </authorList>
    </citation>
    <scope>NUCLEOTIDE SEQUENCE [LARGE SCALE GENOMIC DNA]</scope>
    <source>
        <strain evidence="2">ULC041bin1</strain>
    </source>
</reference>